<sequence length="337" mass="36806">MSSSTTSGTILITGANGSLALPAVAHLLKQFPTYRLLLTVRNAGADDVNTTALRRLVAEHGRDGETEAPTVSIRELDLARLKAVDEFAEEVEADIAAGKLPRLASIVCNAYYWNLNGPLQMTTDGFEKSMQVSHLAHVVLILRLIHCFGSTARILLLSSAVHKPGQGAPFEKIPPSIPDRLEMLVRPGPDQGDRAAHGFHRYANAKLVITAWGFALIRHLQKHPSLKHISVVIVNPGTLSDSRALRVNTPRKISLMSKLLIRPMQPLLRLVMDPTIRTSAEAGVEIARLATNDAMPGQQGYFTMLKKDESSEESRDEAKQEALWNASAQWLGITPAL</sequence>
<accession>A0A2A9P6B5</accession>
<dbReference type="GO" id="GO:0005789">
    <property type="term" value="C:endoplasmic reticulum membrane"/>
    <property type="evidence" value="ECO:0007669"/>
    <property type="project" value="TreeGrafter"/>
</dbReference>
<dbReference type="AlphaFoldDB" id="A0A2A9P6B5"/>
<gene>
    <name evidence="1" type="ORF">XA68_15572</name>
</gene>
<reference evidence="1 2" key="2">
    <citation type="journal article" date="2017" name="Sci. Rep.">
        <title>Ant-infecting Ophiocordyceps genomes reveal a high diversity of potential behavioral manipulation genes and a possible major role for enterotoxins.</title>
        <authorList>
            <person name="de Bekker C."/>
            <person name="Ohm R.A."/>
            <person name="Evans H.C."/>
            <person name="Brachmann A."/>
            <person name="Hughes D.P."/>
        </authorList>
    </citation>
    <scope>NUCLEOTIDE SEQUENCE [LARGE SCALE GENOMIC DNA]</scope>
    <source>
        <strain evidence="1 2">SC16a</strain>
    </source>
</reference>
<dbReference type="GO" id="GO:0005741">
    <property type="term" value="C:mitochondrial outer membrane"/>
    <property type="evidence" value="ECO:0007669"/>
    <property type="project" value="TreeGrafter"/>
</dbReference>
<dbReference type="EMBL" id="LAZP02000463">
    <property type="protein sequence ID" value="PFH57055.1"/>
    <property type="molecule type" value="Genomic_DNA"/>
</dbReference>
<organism evidence="1 2">
    <name type="scientific">Ophiocordyceps unilateralis</name>
    <name type="common">Zombie-ant fungus</name>
    <name type="synonym">Torrubia unilateralis</name>
    <dbReference type="NCBI Taxonomy" id="268505"/>
    <lineage>
        <taxon>Eukaryota</taxon>
        <taxon>Fungi</taxon>
        <taxon>Dikarya</taxon>
        <taxon>Ascomycota</taxon>
        <taxon>Pezizomycotina</taxon>
        <taxon>Sordariomycetes</taxon>
        <taxon>Hypocreomycetidae</taxon>
        <taxon>Hypocreales</taxon>
        <taxon>Ophiocordycipitaceae</taxon>
        <taxon>Ophiocordyceps</taxon>
    </lineage>
</organism>
<proteinExistence type="predicted"/>
<dbReference type="Gene3D" id="3.40.50.720">
    <property type="entry name" value="NAD(P)-binding Rossmann-like Domain"/>
    <property type="match status" value="1"/>
</dbReference>
<comment type="caution">
    <text evidence="1">The sequence shown here is derived from an EMBL/GenBank/DDBJ whole genome shotgun (WGS) entry which is preliminary data.</text>
</comment>
<dbReference type="InterPro" id="IPR036291">
    <property type="entry name" value="NAD(P)-bd_dom_sf"/>
</dbReference>
<dbReference type="GO" id="GO:0000253">
    <property type="term" value="F:3-beta-hydroxysteroid 3-dehydrogenase (NADP+) activity"/>
    <property type="evidence" value="ECO:0007669"/>
    <property type="project" value="TreeGrafter"/>
</dbReference>
<dbReference type="Proteomes" id="UP000037136">
    <property type="component" value="Unassembled WGS sequence"/>
</dbReference>
<keyword evidence="2" id="KW-1185">Reference proteome</keyword>
<evidence type="ECO:0000313" key="2">
    <source>
        <dbReference type="Proteomes" id="UP000037136"/>
    </source>
</evidence>
<dbReference type="STRING" id="268505.A0A2A9P6B5"/>
<dbReference type="GO" id="GO:0005811">
    <property type="term" value="C:lipid droplet"/>
    <property type="evidence" value="ECO:0007669"/>
    <property type="project" value="TreeGrafter"/>
</dbReference>
<dbReference type="InterPro" id="IPR051593">
    <property type="entry name" value="Ergosterol_Biosynth_ERG27"/>
</dbReference>
<dbReference type="SUPFAM" id="SSF51735">
    <property type="entry name" value="NAD(P)-binding Rossmann-fold domains"/>
    <property type="match status" value="1"/>
</dbReference>
<name>A0A2A9P6B5_OPHUN</name>
<dbReference type="PANTHER" id="PTHR43647:SF4">
    <property type="entry name" value="KETOREDUCTASE (KR) DOMAIN-CONTAINING PROTEIN"/>
    <property type="match status" value="1"/>
</dbReference>
<protein>
    <submittedName>
        <fullName evidence="1">Uncharacterized protein</fullName>
    </submittedName>
</protein>
<dbReference type="OrthoDB" id="191139at2759"/>
<reference evidence="1 2" key="1">
    <citation type="journal article" date="2015" name="BMC Genomics">
        <title>Gene expression during zombie ant biting behavior reflects the complexity underlying fungal parasitic behavioral manipulation.</title>
        <authorList>
            <person name="de Bekker C."/>
            <person name="Ohm R.A."/>
            <person name="Loreto R.G."/>
            <person name="Sebastian A."/>
            <person name="Albert I."/>
            <person name="Merrow M."/>
            <person name="Brachmann A."/>
            <person name="Hughes D.P."/>
        </authorList>
    </citation>
    <scope>NUCLEOTIDE SEQUENCE [LARGE SCALE GENOMIC DNA]</scope>
    <source>
        <strain evidence="1 2">SC16a</strain>
    </source>
</reference>
<dbReference type="PANTHER" id="PTHR43647">
    <property type="entry name" value="DEHYDROGENASE"/>
    <property type="match status" value="1"/>
</dbReference>
<evidence type="ECO:0000313" key="1">
    <source>
        <dbReference type="EMBL" id="PFH57055.1"/>
    </source>
</evidence>